<feature type="chain" id="PRO_5043349994" evidence="7">
    <location>
        <begin position="22"/>
        <end position="747"/>
    </location>
</feature>
<evidence type="ECO:0000256" key="6">
    <source>
        <dbReference type="SAM" id="Phobius"/>
    </source>
</evidence>
<comment type="caution">
    <text evidence="10">The sequence shown here is derived from an EMBL/GenBank/DDBJ whole genome shotgun (WGS) entry which is preliminary data.</text>
</comment>
<dbReference type="InterPro" id="IPR036116">
    <property type="entry name" value="FN3_sf"/>
</dbReference>
<dbReference type="InterPro" id="IPR013106">
    <property type="entry name" value="Ig_V-set"/>
</dbReference>
<evidence type="ECO:0000256" key="2">
    <source>
        <dbReference type="ARBA" id="ARBA00022692"/>
    </source>
</evidence>
<dbReference type="PANTHER" id="PTHR23278:SF19">
    <property type="entry name" value="OBSCURIN"/>
    <property type="match status" value="1"/>
</dbReference>
<keyword evidence="2 6" id="KW-0812">Transmembrane</keyword>
<dbReference type="CDD" id="cd00063">
    <property type="entry name" value="FN3"/>
    <property type="match status" value="1"/>
</dbReference>
<dbReference type="PANTHER" id="PTHR23278">
    <property type="entry name" value="SIDESTEP PROTEIN"/>
    <property type="match status" value="1"/>
</dbReference>
<evidence type="ECO:0000313" key="11">
    <source>
        <dbReference type="Proteomes" id="UP000827092"/>
    </source>
</evidence>
<evidence type="ECO:0000259" key="9">
    <source>
        <dbReference type="PROSITE" id="PS50853"/>
    </source>
</evidence>
<evidence type="ECO:0000259" key="8">
    <source>
        <dbReference type="PROSITE" id="PS50835"/>
    </source>
</evidence>
<dbReference type="AlphaFoldDB" id="A0AAV6VCX1"/>
<dbReference type="InterPro" id="IPR003598">
    <property type="entry name" value="Ig_sub2"/>
</dbReference>
<proteinExistence type="predicted"/>
<dbReference type="InterPro" id="IPR013162">
    <property type="entry name" value="CD80_C2-set"/>
</dbReference>
<dbReference type="Pfam" id="PF13927">
    <property type="entry name" value="Ig_3"/>
    <property type="match status" value="1"/>
</dbReference>
<dbReference type="InterPro" id="IPR013783">
    <property type="entry name" value="Ig-like_fold"/>
</dbReference>
<organism evidence="10 11">
    <name type="scientific">Oedothorax gibbosus</name>
    <dbReference type="NCBI Taxonomy" id="931172"/>
    <lineage>
        <taxon>Eukaryota</taxon>
        <taxon>Metazoa</taxon>
        <taxon>Ecdysozoa</taxon>
        <taxon>Arthropoda</taxon>
        <taxon>Chelicerata</taxon>
        <taxon>Arachnida</taxon>
        <taxon>Araneae</taxon>
        <taxon>Araneomorphae</taxon>
        <taxon>Entelegynae</taxon>
        <taxon>Araneoidea</taxon>
        <taxon>Linyphiidae</taxon>
        <taxon>Erigoninae</taxon>
        <taxon>Oedothorax</taxon>
    </lineage>
</organism>
<evidence type="ECO:0000256" key="4">
    <source>
        <dbReference type="ARBA" id="ARBA00023136"/>
    </source>
</evidence>
<feature type="domain" description="Fibronectin type-III" evidence="9">
    <location>
        <begin position="534"/>
        <end position="629"/>
    </location>
</feature>
<evidence type="ECO:0000256" key="7">
    <source>
        <dbReference type="SAM" id="SignalP"/>
    </source>
</evidence>
<keyword evidence="7" id="KW-0732">Signal</keyword>
<dbReference type="Pfam" id="PF08205">
    <property type="entry name" value="C2-set_2"/>
    <property type="match status" value="2"/>
</dbReference>
<dbReference type="InterPro" id="IPR003599">
    <property type="entry name" value="Ig_sub"/>
</dbReference>
<evidence type="ECO:0000256" key="5">
    <source>
        <dbReference type="ARBA" id="ARBA00023157"/>
    </source>
</evidence>
<accession>A0AAV6VCX1</accession>
<protein>
    <submittedName>
        <fullName evidence="10">Uncharacterized protein</fullName>
    </submittedName>
</protein>
<dbReference type="EMBL" id="JAFNEN010000120">
    <property type="protein sequence ID" value="KAG8193486.1"/>
    <property type="molecule type" value="Genomic_DNA"/>
</dbReference>
<reference evidence="10 11" key="1">
    <citation type="journal article" date="2022" name="Nat. Ecol. Evol.">
        <title>A masculinizing supergene underlies an exaggerated male reproductive morph in a spider.</title>
        <authorList>
            <person name="Hendrickx F."/>
            <person name="De Corte Z."/>
            <person name="Sonet G."/>
            <person name="Van Belleghem S.M."/>
            <person name="Kostlbacher S."/>
            <person name="Vangestel C."/>
        </authorList>
    </citation>
    <scope>NUCLEOTIDE SEQUENCE [LARGE SCALE GENOMIC DNA]</scope>
    <source>
        <strain evidence="10">W744_W776</strain>
    </source>
</reference>
<keyword evidence="3 6" id="KW-1133">Transmembrane helix</keyword>
<dbReference type="InterPro" id="IPR007110">
    <property type="entry name" value="Ig-like_dom"/>
</dbReference>
<dbReference type="Gene3D" id="2.60.40.10">
    <property type="entry name" value="Immunoglobulins"/>
    <property type="match status" value="5"/>
</dbReference>
<keyword evidence="4 6" id="KW-0472">Membrane</keyword>
<dbReference type="PROSITE" id="PS50835">
    <property type="entry name" value="IG_LIKE"/>
    <property type="match status" value="5"/>
</dbReference>
<evidence type="ECO:0000256" key="3">
    <source>
        <dbReference type="ARBA" id="ARBA00022989"/>
    </source>
</evidence>
<keyword evidence="5" id="KW-1015">Disulfide bond</keyword>
<evidence type="ECO:0000256" key="1">
    <source>
        <dbReference type="ARBA" id="ARBA00004167"/>
    </source>
</evidence>
<name>A0AAV6VCX1_9ARAC</name>
<dbReference type="SMART" id="SM00409">
    <property type="entry name" value="IG"/>
    <property type="match status" value="4"/>
</dbReference>
<keyword evidence="11" id="KW-1185">Reference proteome</keyword>
<dbReference type="InterPro" id="IPR003961">
    <property type="entry name" value="FN3_dom"/>
</dbReference>
<gene>
    <name evidence="10" type="ORF">JTE90_023736</name>
</gene>
<dbReference type="InterPro" id="IPR036179">
    <property type="entry name" value="Ig-like_dom_sf"/>
</dbReference>
<dbReference type="SUPFAM" id="SSF48726">
    <property type="entry name" value="Immunoglobulin"/>
    <property type="match status" value="5"/>
</dbReference>
<feature type="domain" description="Ig-like" evidence="8">
    <location>
        <begin position="342"/>
        <end position="432"/>
    </location>
</feature>
<feature type="transmembrane region" description="Helical" evidence="6">
    <location>
        <begin position="652"/>
        <end position="675"/>
    </location>
</feature>
<dbReference type="PROSITE" id="PS50853">
    <property type="entry name" value="FN3"/>
    <property type="match status" value="1"/>
</dbReference>
<feature type="signal peptide" evidence="7">
    <location>
        <begin position="1"/>
        <end position="21"/>
    </location>
</feature>
<dbReference type="SUPFAM" id="SSF49265">
    <property type="entry name" value="Fibronectin type III"/>
    <property type="match status" value="1"/>
</dbReference>
<comment type="subcellular location">
    <subcellularLocation>
        <location evidence="1">Membrane</location>
        <topology evidence="1">Single-pass membrane protein</topology>
    </subcellularLocation>
</comment>
<feature type="domain" description="Ig-like" evidence="8">
    <location>
        <begin position="439"/>
        <end position="512"/>
    </location>
</feature>
<dbReference type="Pfam" id="PF07686">
    <property type="entry name" value="V-set"/>
    <property type="match status" value="1"/>
</dbReference>
<dbReference type="GO" id="GO:0016020">
    <property type="term" value="C:membrane"/>
    <property type="evidence" value="ECO:0007669"/>
    <property type="project" value="UniProtKB-SubCell"/>
</dbReference>
<sequence>MANVRLLTFLWFTALKQLTWAVDNEILPEFQAVLGSTANLPCQVPKRPPESGIKCIFWYKDDEVMSVYTVDARDGGTHTLHVPSDKLRSRASFDPSPWPPVLKMVSVKEGDEGVYYCRVDYRWDRTYMYTVVLKVIVPPKKLVILNDHDEEIIGMAGPYLEGQSVKMTCEAIGGKPSPHLSWWRGRVPLKGGSPVSSHGQVRSDYTFIPKRSDVLTFLTCRSVNNNVTEPKTVSVQIDLYLKPLDVVLTPQLMSLTAGRKVEIRCYSGGSRPPSRISWFLDNEPMSNHTDLLSMDGNRTTSILTFWPSRSDHKKYLRCRAENFLLSGSALEDGWHLNVTYVPQVSLTIRSSSKQHSSFLEGDDVRFNCEVKANPMASEVGWLFEGRPLSSEDPELVMSYRSLLIRRVKRKHRGRYQCYANNMEGTGMSRVINLRAMFAPVCRNGLQKTYAVSADDLERIECQVDADPAKVDFKWSFSNTADRHYNVSFTSAGLRSVATYTPRSARDYGTLYCWGKNSVGEQQMPCIFTIIPMGPPETLQNCTSANVTMTSVTIVCVRGPRQDPDLKYNLEMYMYHSHEMVYQTSSTAPYFVVGDLKSATEFLFVVYAVNQNGKSSPVVVRVWTSKTPMDERVFKEKNASGMHQDKSGPGISWIGPGLLIGVALCCLFILIGATAWSKLRGGPGCKKCKEIPKQLQFKKSFSKRVSSSKNYIGYPKATISETPAFEEKSDLYSTYIIDEKYLSTCNLP</sequence>
<dbReference type="Proteomes" id="UP000827092">
    <property type="component" value="Unassembled WGS sequence"/>
</dbReference>
<dbReference type="SMART" id="SM00408">
    <property type="entry name" value="IGc2"/>
    <property type="match status" value="4"/>
</dbReference>
<feature type="domain" description="Ig-like" evidence="8">
    <location>
        <begin position="139"/>
        <end position="184"/>
    </location>
</feature>
<evidence type="ECO:0000313" key="10">
    <source>
        <dbReference type="EMBL" id="KAG8193486.1"/>
    </source>
</evidence>
<feature type="domain" description="Ig-like" evidence="8">
    <location>
        <begin position="230"/>
        <end position="337"/>
    </location>
</feature>
<feature type="domain" description="Ig-like" evidence="8">
    <location>
        <begin position="35"/>
        <end position="119"/>
    </location>
</feature>